<dbReference type="AlphaFoldDB" id="A0AAW0ENU7"/>
<keyword evidence="3" id="KW-1185">Reference proteome</keyword>
<protein>
    <submittedName>
        <fullName evidence="2">Uncharacterized protein</fullName>
    </submittedName>
</protein>
<accession>A0AAW0ENU7</accession>
<name>A0AAW0ENU7_9TRYP</name>
<proteinExistence type="predicted"/>
<sequence>MSVAVKSVTADQAPLGEGADATSSNSLAALIQRVYTQEYAEARHQYHASHARFSARVKRAPPSWLDRYCAAAFRDLSFYTCAPRREDACETSACTHGPRRIGAHALNRELRLSALDRLHATPEKAGRGPGDVAALLVSQEAAEHACLVALEAASFLRVARAYYDQMIGPFDELVWLESQARRDVEDEYHHATMALLAELREEMWVAEQRLFLRALGMCPEALPHASQRRLMEAEARALALAQSLALDSRDAVPLWHRVCAIRGETESEEDINFKRLELACIVQMHGLRDGYLRYDTITGRLRHTYREVPACMQDVVGYALQFETFTAVLAEESGRMRLAEEAEQAYAALMAELHPPADEAPPPAAAIAAAPAPASTSSPEPVAADTA</sequence>
<dbReference type="EMBL" id="JAECZO010000046">
    <property type="protein sequence ID" value="KAK7195049.1"/>
    <property type="molecule type" value="Genomic_DNA"/>
</dbReference>
<feature type="region of interest" description="Disordered" evidence="1">
    <location>
        <begin position="354"/>
        <end position="387"/>
    </location>
</feature>
<evidence type="ECO:0000313" key="2">
    <source>
        <dbReference type="EMBL" id="KAK7195049.1"/>
    </source>
</evidence>
<evidence type="ECO:0000313" key="3">
    <source>
        <dbReference type="Proteomes" id="UP001430356"/>
    </source>
</evidence>
<feature type="compositionally biased region" description="Low complexity" evidence="1">
    <location>
        <begin position="365"/>
        <end position="387"/>
    </location>
</feature>
<gene>
    <name evidence="2" type="ORF">NESM_000427700</name>
</gene>
<organism evidence="2 3">
    <name type="scientific">Novymonas esmeraldas</name>
    <dbReference type="NCBI Taxonomy" id="1808958"/>
    <lineage>
        <taxon>Eukaryota</taxon>
        <taxon>Discoba</taxon>
        <taxon>Euglenozoa</taxon>
        <taxon>Kinetoplastea</taxon>
        <taxon>Metakinetoplastina</taxon>
        <taxon>Trypanosomatida</taxon>
        <taxon>Trypanosomatidae</taxon>
        <taxon>Novymonas</taxon>
    </lineage>
</organism>
<dbReference type="Proteomes" id="UP001430356">
    <property type="component" value="Unassembled WGS sequence"/>
</dbReference>
<reference evidence="2 3" key="1">
    <citation type="journal article" date="2021" name="MBio">
        <title>A New Model Trypanosomatid, Novymonas esmeraldas: Genomic Perception of Its 'Candidatus Pandoraea novymonadis' Endosymbiont.</title>
        <authorList>
            <person name="Zakharova A."/>
            <person name="Saura A."/>
            <person name="Butenko A."/>
            <person name="Podesvova L."/>
            <person name="Warmusova S."/>
            <person name="Kostygov A.Y."/>
            <person name="Nenarokova A."/>
            <person name="Lukes J."/>
            <person name="Opperdoes F.R."/>
            <person name="Yurchenko V."/>
        </authorList>
    </citation>
    <scope>NUCLEOTIDE SEQUENCE [LARGE SCALE GENOMIC DNA]</scope>
    <source>
        <strain evidence="2 3">E262AT.01</strain>
    </source>
</reference>
<evidence type="ECO:0000256" key="1">
    <source>
        <dbReference type="SAM" id="MobiDB-lite"/>
    </source>
</evidence>
<comment type="caution">
    <text evidence="2">The sequence shown here is derived from an EMBL/GenBank/DDBJ whole genome shotgun (WGS) entry which is preliminary data.</text>
</comment>